<dbReference type="EC" id="5.6.1.7" evidence="7"/>
<dbReference type="NCBIfam" id="NF009487">
    <property type="entry name" value="PRK12849.1"/>
    <property type="match status" value="1"/>
</dbReference>
<keyword evidence="6 7" id="KW-0413">Isomerase</keyword>
<dbReference type="Gene3D" id="3.50.7.10">
    <property type="entry name" value="GroEL"/>
    <property type="match status" value="1"/>
</dbReference>
<keyword evidence="4 7" id="KW-0067">ATP-binding</keyword>
<dbReference type="Gene3D" id="1.10.560.10">
    <property type="entry name" value="GroEL-like equatorial domain"/>
    <property type="match status" value="1"/>
</dbReference>
<dbReference type="GO" id="GO:0016853">
    <property type="term" value="F:isomerase activity"/>
    <property type="evidence" value="ECO:0007669"/>
    <property type="project" value="UniProtKB-KW"/>
</dbReference>
<comment type="subcellular location">
    <subcellularLocation>
        <location evidence="7">Cytoplasm</location>
    </subcellularLocation>
</comment>
<feature type="binding site" evidence="7">
    <location>
        <begin position="30"/>
        <end position="33"/>
    </location>
    <ligand>
        <name>ATP</name>
        <dbReference type="ChEBI" id="CHEBI:30616"/>
    </ligand>
</feature>
<feature type="binding site" evidence="7">
    <location>
        <position position="51"/>
    </location>
    <ligand>
        <name>ATP</name>
        <dbReference type="ChEBI" id="CHEBI:30616"/>
    </ligand>
</feature>
<sequence length="548" mass="57885">MSAKDVKFDTDARNKMLRGVNILADAVKVTLGPKGRNVVLDKSFGAPRITKDGVSVAKEIELEDKFENMGAQMVKEVASRTNDEAGDGTTTATVLAQAIVKEGTKAVAAGMNPMDLKRGIDLATAKVVDAIKNAAREVKDSSEVAQVGTISANGEAEIGQQIADAMQKVGNDGVITVEENKGTETETDVVEGMQFDRGYLSPYFVTNSDKMIAELDDCLILLHEKKLSSLQPMVPLLEQVIQSQKPLLIIAEDVEGEALATLVVNKLRGGLKIAAVKAPGFGDRRKAMLQDIAILTGGQVISEDLGMKLESVTMDMLGSAKKVSITKDETTIVEGAGEKAEIEARVGQIRNQIEETTSDYDREKLQERVAKLAGGVAVIRVGGMTEVEVKERKDRVDDALNATRAAVQEGIVVGGGVALVQGAKTLEGLTGANTDQNNGIAIVRKALEAPLRQIAENAGVDGSVVAGKIRESDDLKFGFNAQTEEYGDMFKFGVIDPAKVVRTALEDAASIAGLLITTEAMVADKPQKEGAAPAGGGMPDMGGMGGMM</sequence>
<proteinExistence type="inferred from homology"/>
<evidence type="ECO:0000256" key="3">
    <source>
        <dbReference type="ARBA" id="ARBA00022741"/>
    </source>
</evidence>
<evidence type="ECO:0000256" key="8">
    <source>
        <dbReference type="RuleBase" id="RU000418"/>
    </source>
</evidence>
<comment type="caution">
    <text evidence="7">Lacks conserved residue(s) required for the propagation of feature annotation.</text>
</comment>
<feature type="binding site" evidence="7">
    <location>
        <position position="496"/>
    </location>
    <ligand>
        <name>ATP</name>
        <dbReference type="ChEBI" id="CHEBI:30616"/>
    </ligand>
</feature>
<accession>A0A844CMQ5</accession>
<evidence type="ECO:0000256" key="6">
    <source>
        <dbReference type="ARBA" id="ARBA00023235"/>
    </source>
</evidence>
<organism evidence="11 12">
    <name type="scientific">Roseovarius bejariae</name>
    <dbReference type="NCBI Taxonomy" id="2576383"/>
    <lineage>
        <taxon>Bacteria</taxon>
        <taxon>Pseudomonadati</taxon>
        <taxon>Pseudomonadota</taxon>
        <taxon>Alphaproteobacteria</taxon>
        <taxon>Rhodobacterales</taxon>
        <taxon>Roseobacteraceae</taxon>
        <taxon>Roseovarius</taxon>
    </lineage>
</organism>
<dbReference type="FunFam" id="3.50.7.10:FF:000001">
    <property type="entry name" value="60 kDa chaperonin"/>
    <property type="match status" value="1"/>
</dbReference>
<evidence type="ECO:0000313" key="12">
    <source>
        <dbReference type="Proteomes" id="UP000564704"/>
    </source>
</evidence>
<evidence type="ECO:0000256" key="2">
    <source>
        <dbReference type="ARBA" id="ARBA00022490"/>
    </source>
</evidence>
<dbReference type="InterPro" id="IPR027409">
    <property type="entry name" value="GroEL-like_apical_dom_sf"/>
</dbReference>
<evidence type="ECO:0000256" key="4">
    <source>
        <dbReference type="ARBA" id="ARBA00022840"/>
    </source>
</evidence>
<comment type="caution">
    <text evidence="11">The sequence shown here is derived from an EMBL/GenBank/DDBJ whole genome shotgun (WGS) entry which is preliminary data.</text>
</comment>
<evidence type="ECO:0000256" key="9">
    <source>
        <dbReference type="RuleBase" id="RU000419"/>
    </source>
</evidence>
<dbReference type="GO" id="GO:0005737">
    <property type="term" value="C:cytoplasm"/>
    <property type="evidence" value="ECO:0007669"/>
    <property type="project" value="UniProtKB-SubCell"/>
</dbReference>
<keyword evidence="3 7" id="KW-0547">Nucleotide-binding</keyword>
<dbReference type="GO" id="GO:0042026">
    <property type="term" value="P:protein refolding"/>
    <property type="evidence" value="ECO:0007669"/>
    <property type="project" value="UniProtKB-UniRule"/>
</dbReference>
<evidence type="ECO:0000313" key="11">
    <source>
        <dbReference type="EMBL" id="MRU16067.1"/>
    </source>
</evidence>
<dbReference type="PANTHER" id="PTHR45633">
    <property type="entry name" value="60 KDA HEAT SHOCK PROTEIN, MITOCHONDRIAL"/>
    <property type="match status" value="1"/>
</dbReference>
<dbReference type="InterPro" id="IPR001844">
    <property type="entry name" value="Cpn60/GroEL"/>
</dbReference>
<dbReference type="NCBIfam" id="TIGR02348">
    <property type="entry name" value="GroEL"/>
    <property type="match status" value="1"/>
</dbReference>
<comment type="similarity">
    <text evidence="1 7 8">Belongs to the chaperonin (HSP60) family.</text>
</comment>
<keyword evidence="5 7" id="KW-0143">Chaperone</keyword>
<dbReference type="AlphaFoldDB" id="A0A844CMQ5"/>
<dbReference type="GO" id="GO:0051082">
    <property type="term" value="F:unfolded protein binding"/>
    <property type="evidence" value="ECO:0007669"/>
    <property type="project" value="UniProtKB-UniRule"/>
</dbReference>
<dbReference type="GO" id="GO:0140662">
    <property type="term" value="F:ATP-dependent protein folding chaperone"/>
    <property type="evidence" value="ECO:0007669"/>
    <property type="project" value="InterPro"/>
</dbReference>
<dbReference type="NCBIfam" id="NF009488">
    <property type="entry name" value="PRK12850.1"/>
    <property type="match status" value="1"/>
</dbReference>
<dbReference type="InterPro" id="IPR027410">
    <property type="entry name" value="TCP-1-like_intermed_sf"/>
</dbReference>
<dbReference type="InterPro" id="IPR018370">
    <property type="entry name" value="Chaperonin_Cpn60_CS"/>
</dbReference>
<dbReference type="SUPFAM" id="SSF48592">
    <property type="entry name" value="GroEL equatorial domain-like"/>
    <property type="match status" value="1"/>
</dbReference>
<dbReference type="GO" id="GO:0005524">
    <property type="term" value="F:ATP binding"/>
    <property type="evidence" value="ECO:0007669"/>
    <property type="project" value="UniProtKB-UniRule"/>
</dbReference>
<dbReference type="InterPro" id="IPR002423">
    <property type="entry name" value="Cpn60/GroEL/TCP-1"/>
</dbReference>
<dbReference type="Proteomes" id="UP000564704">
    <property type="component" value="Unassembled WGS sequence"/>
</dbReference>
<evidence type="ECO:0000256" key="1">
    <source>
        <dbReference type="ARBA" id="ARBA00006607"/>
    </source>
</evidence>
<dbReference type="SUPFAM" id="SSF54849">
    <property type="entry name" value="GroEL-intermediate domain like"/>
    <property type="match status" value="1"/>
</dbReference>
<feature type="region of interest" description="Disordered" evidence="10">
    <location>
        <begin position="526"/>
        <end position="548"/>
    </location>
</feature>
<feature type="compositionally biased region" description="Gly residues" evidence="10">
    <location>
        <begin position="533"/>
        <end position="548"/>
    </location>
</feature>
<feature type="binding site" evidence="7">
    <location>
        <position position="415"/>
    </location>
    <ligand>
        <name>ATP</name>
        <dbReference type="ChEBI" id="CHEBI:30616"/>
    </ligand>
</feature>
<dbReference type="CDD" id="cd03344">
    <property type="entry name" value="GroEL"/>
    <property type="match status" value="1"/>
</dbReference>
<dbReference type="FunFam" id="1.10.560.10:FF:000001">
    <property type="entry name" value="60 kDa chaperonin"/>
    <property type="match status" value="1"/>
</dbReference>
<feature type="binding site" evidence="7">
    <location>
        <begin position="87"/>
        <end position="91"/>
    </location>
    <ligand>
        <name>ATP</name>
        <dbReference type="ChEBI" id="CHEBI:30616"/>
    </ligand>
</feature>
<name>A0A844CMQ5_9RHOB</name>
<dbReference type="PROSITE" id="PS00296">
    <property type="entry name" value="CHAPERONINS_CPN60"/>
    <property type="match status" value="1"/>
</dbReference>
<dbReference type="SUPFAM" id="SSF52029">
    <property type="entry name" value="GroEL apical domain-like"/>
    <property type="match status" value="1"/>
</dbReference>
<gene>
    <name evidence="7 11" type="primary">groL</name>
    <name evidence="7" type="synonym">groEL</name>
    <name evidence="11" type="ORF">FDP25_11565</name>
</gene>
<dbReference type="NCBIfam" id="NF000592">
    <property type="entry name" value="PRK00013.1"/>
    <property type="match status" value="1"/>
</dbReference>
<evidence type="ECO:0000256" key="7">
    <source>
        <dbReference type="HAMAP-Rule" id="MF_00600"/>
    </source>
</evidence>
<keyword evidence="12" id="KW-1185">Reference proteome</keyword>
<evidence type="ECO:0000256" key="5">
    <source>
        <dbReference type="ARBA" id="ARBA00023186"/>
    </source>
</evidence>
<dbReference type="EMBL" id="SZWE01000001">
    <property type="protein sequence ID" value="MRU16067.1"/>
    <property type="molecule type" value="Genomic_DNA"/>
</dbReference>
<dbReference type="RefSeq" id="WP_154151878.1">
    <property type="nucleotide sequence ID" value="NZ_SZWE01000001.1"/>
</dbReference>
<dbReference type="Pfam" id="PF00118">
    <property type="entry name" value="Cpn60_TCP1"/>
    <property type="match status" value="1"/>
</dbReference>
<dbReference type="InterPro" id="IPR027413">
    <property type="entry name" value="GROEL-like_equatorial_sf"/>
</dbReference>
<dbReference type="NCBIfam" id="NF009489">
    <property type="entry name" value="PRK12851.1"/>
    <property type="match status" value="1"/>
</dbReference>
<dbReference type="HAMAP" id="MF_00600">
    <property type="entry name" value="CH60"/>
    <property type="match status" value="1"/>
</dbReference>
<dbReference type="OrthoDB" id="9766614at2"/>
<dbReference type="Gene3D" id="3.30.260.10">
    <property type="entry name" value="TCP-1-like chaperonin intermediate domain"/>
    <property type="match status" value="1"/>
</dbReference>
<comment type="subunit">
    <text evidence="7 9">Forms a cylinder of 14 subunits composed of two heptameric rings stacked back-to-back. Interacts with the co-chaperonin GroES.</text>
</comment>
<dbReference type="PRINTS" id="PR00298">
    <property type="entry name" value="CHAPERONIN60"/>
</dbReference>
<keyword evidence="2 7" id="KW-0963">Cytoplasm</keyword>
<evidence type="ECO:0000256" key="10">
    <source>
        <dbReference type="SAM" id="MobiDB-lite"/>
    </source>
</evidence>
<reference evidence="11 12" key="1">
    <citation type="submission" date="2019-05" db="EMBL/GenBank/DDBJ databases">
        <title>Roseovarius bejariae sp. nov., a moderately halophylic bacterium isolated from a saline soil in Rambla Salada (Murcia).</title>
        <authorList>
            <person name="Castro D.J."/>
            <person name="Gomez-Altuve A."/>
            <person name="Reina J.C."/>
            <person name="Rodriguez M."/>
            <person name="Sampedro I."/>
            <person name="Llamas I."/>
            <person name="Martinez-Checa F."/>
        </authorList>
    </citation>
    <scope>NUCLEOTIDE SEQUENCE [LARGE SCALE GENOMIC DNA]</scope>
    <source>
        <strain evidence="11 12">A21</strain>
    </source>
</reference>
<protein>
    <recommendedName>
        <fullName evidence="7">Chaperonin GroEL</fullName>
        <ecNumber evidence="7">5.6.1.7</ecNumber>
    </recommendedName>
    <alternativeName>
        <fullName evidence="7">60 kDa chaperonin</fullName>
    </alternativeName>
    <alternativeName>
        <fullName evidence="7">Chaperonin-60</fullName>
        <shortName evidence="7">Cpn60</shortName>
    </alternativeName>
</protein>
<comment type="function">
    <text evidence="7 9">Together with its co-chaperonin GroES, plays an essential role in assisting protein folding. The GroEL-GroES system forms a nano-cage that allows encapsulation of the non-native substrate proteins and provides a physical environment optimized to promote and accelerate protein folding.</text>
</comment>